<evidence type="ECO:0000256" key="1">
    <source>
        <dbReference type="ARBA" id="ARBA00004123"/>
    </source>
</evidence>
<dbReference type="InterPro" id="IPR036879">
    <property type="entry name" value="TF_MADSbox_sf"/>
</dbReference>
<dbReference type="GO" id="GO:0045944">
    <property type="term" value="P:positive regulation of transcription by RNA polymerase II"/>
    <property type="evidence" value="ECO:0007669"/>
    <property type="project" value="InterPro"/>
</dbReference>
<feature type="domain" description="MADS-box" evidence="7">
    <location>
        <begin position="2"/>
        <end position="48"/>
    </location>
</feature>
<dbReference type="SUPFAM" id="SSF55455">
    <property type="entry name" value="SRF-like"/>
    <property type="match status" value="1"/>
</dbReference>
<dbReference type="CDD" id="cd00266">
    <property type="entry name" value="MADS_SRF_like"/>
    <property type="match status" value="1"/>
</dbReference>
<protein>
    <recommendedName>
        <fullName evidence="7">MADS-box domain-containing protein</fullName>
    </recommendedName>
</protein>
<dbReference type="InterPro" id="IPR002100">
    <property type="entry name" value="TF_MADSbox"/>
</dbReference>
<dbReference type="PANTHER" id="PTHR11945">
    <property type="entry name" value="MADS BOX PROTEIN"/>
    <property type="match status" value="1"/>
</dbReference>
<dbReference type="SMART" id="SM00432">
    <property type="entry name" value="MADS"/>
    <property type="match status" value="1"/>
</dbReference>
<dbReference type="GO" id="GO:0005634">
    <property type="term" value="C:nucleus"/>
    <property type="evidence" value="ECO:0007669"/>
    <property type="project" value="UniProtKB-SubCell"/>
</dbReference>
<keyword evidence="5" id="KW-0539">Nucleus</keyword>
<dbReference type="Proteomes" id="UP001386955">
    <property type="component" value="Unassembled WGS sequence"/>
</dbReference>
<evidence type="ECO:0000256" key="6">
    <source>
        <dbReference type="SAM" id="Coils"/>
    </source>
</evidence>
<dbReference type="GO" id="GO:0000981">
    <property type="term" value="F:DNA-binding transcription factor activity, RNA polymerase II-specific"/>
    <property type="evidence" value="ECO:0007669"/>
    <property type="project" value="InterPro"/>
</dbReference>
<evidence type="ECO:0000256" key="3">
    <source>
        <dbReference type="ARBA" id="ARBA00023125"/>
    </source>
</evidence>
<gene>
    <name evidence="8" type="ORF">VNO78_17938</name>
</gene>
<evidence type="ECO:0000256" key="2">
    <source>
        <dbReference type="ARBA" id="ARBA00023015"/>
    </source>
</evidence>
<keyword evidence="3" id="KW-0238">DNA-binding</keyword>
<dbReference type="Pfam" id="PF00319">
    <property type="entry name" value="SRF-TF"/>
    <property type="match status" value="1"/>
</dbReference>
<keyword evidence="2" id="KW-0805">Transcription regulation</keyword>
<dbReference type="EMBL" id="JAYMYS010000004">
    <property type="protein sequence ID" value="KAK7396780.1"/>
    <property type="molecule type" value="Genomic_DNA"/>
</dbReference>
<dbReference type="InterPro" id="IPR033897">
    <property type="entry name" value="SRF-like_MADS-box"/>
</dbReference>
<comment type="subcellular location">
    <subcellularLocation>
        <location evidence="1">Nucleus</location>
    </subcellularLocation>
</comment>
<organism evidence="8 9">
    <name type="scientific">Psophocarpus tetragonolobus</name>
    <name type="common">Winged bean</name>
    <name type="synonym">Dolichos tetragonolobus</name>
    <dbReference type="NCBI Taxonomy" id="3891"/>
    <lineage>
        <taxon>Eukaryota</taxon>
        <taxon>Viridiplantae</taxon>
        <taxon>Streptophyta</taxon>
        <taxon>Embryophyta</taxon>
        <taxon>Tracheophyta</taxon>
        <taxon>Spermatophyta</taxon>
        <taxon>Magnoliopsida</taxon>
        <taxon>eudicotyledons</taxon>
        <taxon>Gunneridae</taxon>
        <taxon>Pentapetalae</taxon>
        <taxon>rosids</taxon>
        <taxon>fabids</taxon>
        <taxon>Fabales</taxon>
        <taxon>Fabaceae</taxon>
        <taxon>Papilionoideae</taxon>
        <taxon>50 kb inversion clade</taxon>
        <taxon>NPAAA clade</taxon>
        <taxon>indigoferoid/millettioid clade</taxon>
        <taxon>Phaseoleae</taxon>
        <taxon>Psophocarpus</taxon>
    </lineage>
</organism>
<accession>A0AAN9XLD6</accession>
<sequence>MPRRKKLAVKLIENLAARKACYKKRRASLLKKVEDLTILCGLDACAIIHGPGDNVPTVWPSHDKAQDLLHNFENDPLSDRLSENVTPRLYIEQKNKEIENQLAKLKEKNNEKDMSNFMHQIHHDGKSLSDFDESHICRLLCYVEAKLQKVRAKLSPSAQHLTPTPPASPLHNDIDNSPNFGGLIDQSGLVSSVLPQPNFTANTHSGLFYGSSSSGGGSDMYSNFGGTIGASDMMFPFSNNSQGTINGNFMGLGQHAENQGTSINNIGLWGHQSNFGANNNDVGRSSISSFIGTNNGGNSNLGFPSPGNFASSGQGSDIEWPTFAGVCSWN</sequence>
<proteinExistence type="predicted"/>
<comment type="caution">
    <text evidence="8">The sequence shown here is derived from an EMBL/GenBank/DDBJ whole genome shotgun (WGS) entry which is preliminary data.</text>
</comment>
<evidence type="ECO:0000256" key="5">
    <source>
        <dbReference type="ARBA" id="ARBA00023242"/>
    </source>
</evidence>
<dbReference type="PROSITE" id="PS50066">
    <property type="entry name" value="MADS_BOX_2"/>
    <property type="match status" value="1"/>
</dbReference>
<dbReference type="GO" id="GO:0000978">
    <property type="term" value="F:RNA polymerase II cis-regulatory region sequence-specific DNA binding"/>
    <property type="evidence" value="ECO:0007669"/>
    <property type="project" value="TreeGrafter"/>
</dbReference>
<reference evidence="8 9" key="1">
    <citation type="submission" date="2024-01" db="EMBL/GenBank/DDBJ databases">
        <title>The genomes of 5 underutilized Papilionoideae crops provide insights into root nodulation and disease resistanc.</title>
        <authorList>
            <person name="Jiang F."/>
        </authorList>
    </citation>
    <scope>NUCLEOTIDE SEQUENCE [LARGE SCALE GENOMIC DNA]</scope>
    <source>
        <strain evidence="8">DUOXIRENSHENG_FW03</strain>
        <tissue evidence="8">Leaves</tissue>
    </source>
</reference>
<dbReference type="PRINTS" id="PR00404">
    <property type="entry name" value="MADSDOMAIN"/>
</dbReference>
<evidence type="ECO:0000256" key="4">
    <source>
        <dbReference type="ARBA" id="ARBA00023163"/>
    </source>
</evidence>
<keyword evidence="4" id="KW-0804">Transcription</keyword>
<feature type="coiled-coil region" evidence="6">
    <location>
        <begin position="88"/>
        <end position="115"/>
    </location>
</feature>
<dbReference type="GO" id="GO:0046983">
    <property type="term" value="F:protein dimerization activity"/>
    <property type="evidence" value="ECO:0007669"/>
    <property type="project" value="InterPro"/>
</dbReference>
<keyword evidence="6" id="KW-0175">Coiled coil</keyword>
<dbReference type="PANTHER" id="PTHR11945:SF776">
    <property type="entry name" value="AGAMOUS-LIKE 50-RELATED"/>
    <property type="match status" value="1"/>
</dbReference>
<keyword evidence="9" id="KW-1185">Reference proteome</keyword>
<name>A0AAN9XLD6_PSOTE</name>
<evidence type="ECO:0000313" key="9">
    <source>
        <dbReference type="Proteomes" id="UP001386955"/>
    </source>
</evidence>
<evidence type="ECO:0000259" key="7">
    <source>
        <dbReference type="PROSITE" id="PS50066"/>
    </source>
</evidence>
<dbReference type="Gene3D" id="3.40.1810.10">
    <property type="entry name" value="Transcription factor, MADS-box"/>
    <property type="match status" value="1"/>
</dbReference>
<dbReference type="AlphaFoldDB" id="A0AAN9XLD6"/>
<evidence type="ECO:0000313" key="8">
    <source>
        <dbReference type="EMBL" id="KAK7396780.1"/>
    </source>
</evidence>